<reference evidence="3 4" key="1">
    <citation type="submission" date="2024-01" db="EMBL/GenBank/DDBJ databases">
        <title>Complete genome of Cladobotryum mycophilum ATHUM6906.</title>
        <authorList>
            <person name="Christinaki A.C."/>
            <person name="Myridakis A.I."/>
            <person name="Kouvelis V.N."/>
        </authorList>
    </citation>
    <scope>NUCLEOTIDE SEQUENCE [LARGE SCALE GENOMIC DNA]</scope>
    <source>
        <strain evidence="3 4">ATHUM6906</strain>
    </source>
</reference>
<feature type="region of interest" description="Disordered" evidence="1">
    <location>
        <begin position="470"/>
        <end position="489"/>
    </location>
</feature>
<evidence type="ECO:0000259" key="2">
    <source>
        <dbReference type="PROSITE" id="PS50280"/>
    </source>
</evidence>
<dbReference type="InterPro" id="IPR046341">
    <property type="entry name" value="SET_dom_sf"/>
</dbReference>
<keyword evidence="4" id="KW-1185">Reference proteome</keyword>
<dbReference type="Gene3D" id="3.90.1410.10">
    <property type="entry name" value="set domain protein methyltransferase, domain 1"/>
    <property type="match status" value="1"/>
</dbReference>
<dbReference type="CDD" id="cd10527">
    <property type="entry name" value="SET_LSMT"/>
    <property type="match status" value="1"/>
</dbReference>
<evidence type="ECO:0000313" key="4">
    <source>
        <dbReference type="Proteomes" id="UP001338125"/>
    </source>
</evidence>
<feature type="domain" description="SET" evidence="2">
    <location>
        <begin position="23"/>
        <end position="262"/>
    </location>
</feature>
<feature type="region of interest" description="Disordered" evidence="1">
    <location>
        <begin position="402"/>
        <end position="421"/>
    </location>
</feature>
<comment type="caution">
    <text evidence="3">The sequence shown here is derived from an EMBL/GenBank/DDBJ whole genome shotgun (WGS) entry which is preliminary data.</text>
</comment>
<dbReference type="InterPro" id="IPR001214">
    <property type="entry name" value="SET_dom"/>
</dbReference>
<dbReference type="Proteomes" id="UP001338125">
    <property type="component" value="Unassembled WGS sequence"/>
</dbReference>
<gene>
    <name evidence="3" type="ORF">PT974_11683</name>
</gene>
<protein>
    <submittedName>
        <fullName evidence="3">SET domain-containing 8-like protein</fullName>
    </submittedName>
</protein>
<name>A0ABR0S5W6_9HYPO</name>
<dbReference type="EMBL" id="JAVFKD010000016">
    <property type="protein sequence ID" value="KAK5987551.1"/>
    <property type="molecule type" value="Genomic_DNA"/>
</dbReference>
<evidence type="ECO:0000256" key="1">
    <source>
        <dbReference type="SAM" id="MobiDB-lite"/>
    </source>
</evidence>
<proteinExistence type="predicted"/>
<dbReference type="InterPro" id="IPR050600">
    <property type="entry name" value="SETD3_SETD6_MTase"/>
</dbReference>
<accession>A0ABR0S5W6</accession>
<feature type="compositionally biased region" description="Polar residues" evidence="1">
    <location>
        <begin position="473"/>
        <end position="482"/>
    </location>
</feature>
<dbReference type="PANTHER" id="PTHR13271">
    <property type="entry name" value="UNCHARACTERIZED PUTATIVE METHYLTRANSFERASE"/>
    <property type="match status" value="1"/>
</dbReference>
<dbReference type="PANTHER" id="PTHR13271:SF76">
    <property type="entry name" value="SET DOMAIN-CONTAINING PROTEIN 8"/>
    <property type="match status" value="1"/>
</dbReference>
<dbReference type="SUPFAM" id="SSF82199">
    <property type="entry name" value="SET domain"/>
    <property type="match status" value="1"/>
</dbReference>
<evidence type="ECO:0000313" key="3">
    <source>
        <dbReference type="EMBL" id="KAK5987551.1"/>
    </source>
</evidence>
<organism evidence="3 4">
    <name type="scientific">Cladobotryum mycophilum</name>
    <dbReference type="NCBI Taxonomy" id="491253"/>
    <lineage>
        <taxon>Eukaryota</taxon>
        <taxon>Fungi</taxon>
        <taxon>Dikarya</taxon>
        <taxon>Ascomycota</taxon>
        <taxon>Pezizomycotina</taxon>
        <taxon>Sordariomycetes</taxon>
        <taxon>Hypocreomycetidae</taxon>
        <taxon>Hypocreales</taxon>
        <taxon>Hypocreaceae</taxon>
        <taxon>Cladobotryum</taxon>
    </lineage>
</organism>
<dbReference type="PROSITE" id="PS50280">
    <property type="entry name" value="SET"/>
    <property type="match status" value="1"/>
</dbReference>
<sequence>MSAPQLLIDALPAWAVLNNVEFTNVGVRNIEGKGCGLVANSDIPSPNDDADSRQAVLIVPRDLVLSAEAVEEYAKVDQKFRQLLEIAGRNSTKGDIMLYLLTHIVLSKRNQTTSRGCASTPWTEYLKFLPRHIPLPTMWSEDERELLRGTSLEPALGAKLSALVNEFDDLCEKSSELRFWQTLFWEQGTASLEDWVLADALYRSRCLELPQSGEAMVPALDMANHSHNPTAYYNEDEDGNVVLLMRQGCGAQVGSEITISYGDEKSAAEMLFSYGFIDQDHAVHDLTLPLAPLPDDPLGKAKLHIFQGPPALRLWRAGDSFNWDSPFVYLLCLNEEDGLDFRLMQDTSGGHELKVFWQEEDVTDRTCDFEQLTQDHPLRQVFQLRVVVVLLERISTQLDRISSTGSIEEREEQEPPPTAGQLNAECIQAAEVLRKVEINLLRGVAEMLENERTNLLTDAQVVAYLGLMEDSQNDQAPTQTASNEDDDFS</sequence>